<dbReference type="Proteomes" id="UP000249633">
    <property type="component" value="Unassembled WGS sequence"/>
</dbReference>
<dbReference type="Gene3D" id="2.120.10.30">
    <property type="entry name" value="TolB, C-terminal domain"/>
    <property type="match status" value="1"/>
</dbReference>
<evidence type="ECO:0000313" key="4">
    <source>
        <dbReference type="Proteomes" id="UP000249633"/>
    </source>
</evidence>
<dbReference type="AlphaFoldDB" id="A0A2W5DE44"/>
<protein>
    <recommendedName>
        <fullName evidence="2">Peptidase S9 prolyl oligopeptidase catalytic domain-containing protein</fullName>
    </recommendedName>
</protein>
<dbReference type="Pfam" id="PF00326">
    <property type="entry name" value="Peptidase_S9"/>
    <property type="match status" value="1"/>
</dbReference>
<dbReference type="SUPFAM" id="SSF82171">
    <property type="entry name" value="DPP6 N-terminal domain-like"/>
    <property type="match status" value="1"/>
</dbReference>
<proteinExistence type="predicted"/>
<reference evidence="3 4" key="1">
    <citation type="submission" date="2017-08" db="EMBL/GenBank/DDBJ databases">
        <title>Infants hospitalized years apart are colonized by the same room-sourced microbial strains.</title>
        <authorList>
            <person name="Brooks B."/>
            <person name="Olm M.R."/>
            <person name="Firek B.A."/>
            <person name="Baker R."/>
            <person name="Thomas B.C."/>
            <person name="Morowitz M.J."/>
            <person name="Banfield J.F."/>
        </authorList>
    </citation>
    <scope>NUCLEOTIDE SEQUENCE [LARGE SCALE GENOMIC DNA]</scope>
    <source>
        <strain evidence="3">S2_012_000_R2_81</strain>
    </source>
</reference>
<dbReference type="EMBL" id="QFOD01000025">
    <property type="protein sequence ID" value="PZP28034.1"/>
    <property type="molecule type" value="Genomic_DNA"/>
</dbReference>
<organism evidence="3 4">
    <name type="scientific">Roseateles depolymerans</name>
    <dbReference type="NCBI Taxonomy" id="76731"/>
    <lineage>
        <taxon>Bacteria</taxon>
        <taxon>Pseudomonadati</taxon>
        <taxon>Pseudomonadota</taxon>
        <taxon>Betaproteobacteria</taxon>
        <taxon>Burkholderiales</taxon>
        <taxon>Sphaerotilaceae</taxon>
        <taxon>Roseateles</taxon>
    </lineage>
</organism>
<dbReference type="InterPro" id="IPR029058">
    <property type="entry name" value="AB_hydrolase_fold"/>
</dbReference>
<dbReference type="GO" id="GO:0008236">
    <property type="term" value="F:serine-type peptidase activity"/>
    <property type="evidence" value="ECO:0007669"/>
    <property type="project" value="InterPro"/>
</dbReference>
<feature type="chain" id="PRO_5016026997" description="Peptidase S9 prolyl oligopeptidase catalytic domain-containing protein" evidence="1">
    <location>
        <begin position="24"/>
        <end position="772"/>
    </location>
</feature>
<name>A0A2W5DE44_9BURK</name>
<dbReference type="InterPro" id="IPR011042">
    <property type="entry name" value="6-blade_b-propeller_TolB-like"/>
</dbReference>
<dbReference type="InterPro" id="IPR001375">
    <property type="entry name" value="Peptidase_S9_cat"/>
</dbReference>
<evidence type="ECO:0000256" key="1">
    <source>
        <dbReference type="SAM" id="SignalP"/>
    </source>
</evidence>
<sequence length="772" mass="85315">MRFFVIATLSALAMALLSPAIHAADGPSVRDIVEFTNVVLPHAHDAEGMRRQTSPDGTRAFIVTRRANVAADVNHYEIVVLDLTAQRLAERRPAKPEVVYAFDAGMDNNSADPALVQVEWSDDRTLIFRAKIKDDIFQVYQLDLPTRAVVQLTSSATPVVSFAVSRDSKRLVYAAQVANPPMKAGAHSIVVGNQSFWSVMFGQQYLGSQTRMYRFYVQDVGAGQRSRPLGDAFFEGNSAIPVVSISPDGQWAALPKYERERTLAWSRQYPGLAERVRQSGPAVHRDPLGYFSGATSFTARRMTVWRLDDGHEQTIVDAPDDSEMAGGQFRLDRVWQRSGKSLVLAGTYLPADEYKSSAAAHVIEYWPATGAWKIVARLNGRLQSAVGVEGLVEIDDGGKRRQFRRTETDAWVEVAPVELASKSPWRMDVKEGLNEPPDVFAVGPQNQAVRLTTLNPQFDPKSWGTVANYTWQDAKGRSWRGGLLAPTDVVPGKRLPLVIQSYGYYPENFFLDGPNSSVRGGKSAFPGRAFIREGVLTLVMSMSPVGHVGRDAADQLRLFDEGVRGAVDTLVKTGKVDPARVGIMGWSTTGEKVLNLVTFSDLPVRAATIADGDANTLFSYTLTYGRSDSTWAHKENLNHGLLNSANQANWVGADPSLNTACIKTALRIETYGRLVKNNWDIYALLRRQFKPVEMVVFPGGTHVLSTPSERMTSLQGNVDWFKFWLKDERRSAPLLSSETPASLKAQYDAWQQMAALKRADDSRPRCTLKTLG</sequence>
<keyword evidence="1" id="KW-0732">Signal</keyword>
<dbReference type="Gene3D" id="3.40.50.1820">
    <property type="entry name" value="alpha/beta hydrolase"/>
    <property type="match status" value="1"/>
</dbReference>
<dbReference type="SUPFAM" id="SSF53474">
    <property type="entry name" value="alpha/beta-Hydrolases"/>
    <property type="match status" value="1"/>
</dbReference>
<feature type="signal peptide" evidence="1">
    <location>
        <begin position="1"/>
        <end position="23"/>
    </location>
</feature>
<evidence type="ECO:0000313" key="3">
    <source>
        <dbReference type="EMBL" id="PZP28034.1"/>
    </source>
</evidence>
<feature type="domain" description="Peptidase S9 prolyl oligopeptidase catalytic" evidence="2">
    <location>
        <begin position="566"/>
        <end position="727"/>
    </location>
</feature>
<comment type="caution">
    <text evidence="3">The sequence shown here is derived from an EMBL/GenBank/DDBJ whole genome shotgun (WGS) entry which is preliminary data.</text>
</comment>
<gene>
    <name evidence="3" type="ORF">DI603_20285</name>
</gene>
<dbReference type="GO" id="GO:0006508">
    <property type="term" value="P:proteolysis"/>
    <property type="evidence" value="ECO:0007669"/>
    <property type="project" value="InterPro"/>
</dbReference>
<evidence type="ECO:0000259" key="2">
    <source>
        <dbReference type="Pfam" id="PF00326"/>
    </source>
</evidence>
<accession>A0A2W5DE44</accession>